<dbReference type="KEGG" id="elj:ELUMI_v1c01140"/>
<evidence type="ECO:0000313" key="3">
    <source>
        <dbReference type="Proteomes" id="UP000232063"/>
    </source>
</evidence>
<evidence type="ECO:0000313" key="2">
    <source>
        <dbReference type="EMBL" id="ATZ16842.1"/>
    </source>
</evidence>
<dbReference type="EMBL" id="CP024963">
    <property type="protein sequence ID" value="ATZ16842.1"/>
    <property type="molecule type" value="Genomic_DNA"/>
</dbReference>
<keyword evidence="1" id="KW-0472">Membrane</keyword>
<keyword evidence="1" id="KW-1133">Transmembrane helix</keyword>
<accession>A0A2K8NSL7</accession>
<reference evidence="2 3" key="1">
    <citation type="submission" date="2017-11" db="EMBL/GenBank/DDBJ databases">
        <title>Genome sequence of Entomoplasma luminosum PIMN-1 (ATCC 49195).</title>
        <authorList>
            <person name="Lo W.-S."/>
            <person name="Gasparich G.E."/>
            <person name="Kuo C.-H."/>
        </authorList>
    </citation>
    <scope>NUCLEOTIDE SEQUENCE [LARGE SCALE GENOMIC DNA]</scope>
    <source>
        <strain evidence="2 3">PIMN-1</strain>
    </source>
</reference>
<feature type="transmembrane region" description="Helical" evidence="1">
    <location>
        <begin position="161"/>
        <end position="178"/>
    </location>
</feature>
<name>A0A2K8NSL7_9MOLU</name>
<organism evidence="2 3">
    <name type="scientific">Williamsoniiplasma luminosum</name>
    <dbReference type="NCBI Taxonomy" id="214888"/>
    <lineage>
        <taxon>Bacteria</taxon>
        <taxon>Bacillati</taxon>
        <taxon>Mycoplasmatota</taxon>
        <taxon>Mollicutes</taxon>
        <taxon>Entomoplasmatales</taxon>
        <taxon>Williamsoniiplasma</taxon>
    </lineage>
</organism>
<feature type="transmembrane region" description="Helical" evidence="1">
    <location>
        <begin position="90"/>
        <end position="113"/>
    </location>
</feature>
<proteinExistence type="predicted"/>
<dbReference type="Proteomes" id="UP000232063">
    <property type="component" value="Chromosome"/>
</dbReference>
<evidence type="ECO:0000256" key="1">
    <source>
        <dbReference type="SAM" id="Phobius"/>
    </source>
</evidence>
<keyword evidence="3" id="KW-1185">Reference proteome</keyword>
<keyword evidence="1" id="KW-0812">Transmembrane</keyword>
<sequence length="272" mass="33547">MIFTLITYSVLLILCIFYTILYSKGDRLKNKIVYNMFEKEINFKQLPFYFKTVQWKNLSYYLMFMFSSSLIFIIFTCSTFFLSKIKNEELIIYLSISIGFWIIHLLVSLWFWWRNNKLMWSQNKLYFNYECELKNRLSLDNFKFNISSNKPHLITLKNTNWWMMYLFLIPTYAWFFPYSSSKNIIKMFEAKLNFDFKKCQKKLMKLTNKNREIQELKIFITYLKNVSLFIFWMEKLHFDSVIVDQKLMYLSEFKKVIIENFFYYKNLTETQK</sequence>
<feature type="transmembrane region" description="Helical" evidence="1">
    <location>
        <begin position="58"/>
        <end position="83"/>
    </location>
</feature>
<feature type="transmembrane region" description="Helical" evidence="1">
    <location>
        <begin position="5"/>
        <end position="23"/>
    </location>
</feature>
<protein>
    <submittedName>
        <fullName evidence="2">Uncharacterized protein</fullName>
    </submittedName>
</protein>
<gene>
    <name evidence="2" type="ORF">ELUMI_v1c01140</name>
</gene>
<dbReference type="AlphaFoldDB" id="A0A2K8NSL7"/>